<accession>A0ACC0BFI0</accession>
<comment type="caution">
    <text evidence="1">The sequence shown here is derived from an EMBL/GenBank/DDBJ whole genome shotgun (WGS) entry which is preliminary data.</text>
</comment>
<dbReference type="EMBL" id="CM044703">
    <property type="protein sequence ID" value="KAI5671399.1"/>
    <property type="molecule type" value="Genomic_DNA"/>
</dbReference>
<sequence>MVLSAGVNRGGSKASDLRRCWQPSCGVGADFPLREMLPFLSFMLASSFFFVRIFLLGLFGLVLVFVLPFNWLWLRNFYAVEPLIARMGAGGRPIGARRPLRLLCQWPSRLLVGGTASFTDIDSITWPMVLWA</sequence>
<name>A0ACC0BFI0_CATRO</name>
<keyword evidence="2" id="KW-1185">Reference proteome</keyword>
<evidence type="ECO:0000313" key="2">
    <source>
        <dbReference type="Proteomes" id="UP001060085"/>
    </source>
</evidence>
<protein>
    <submittedName>
        <fullName evidence="1">Uncharacterized protein</fullName>
    </submittedName>
</protein>
<proteinExistence type="predicted"/>
<dbReference type="Proteomes" id="UP001060085">
    <property type="component" value="Linkage Group LG03"/>
</dbReference>
<gene>
    <name evidence="1" type="ORF">M9H77_11763</name>
</gene>
<reference evidence="2" key="1">
    <citation type="journal article" date="2023" name="Nat. Plants">
        <title>Single-cell RNA sequencing provides a high-resolution roadmap for understanding the multicellular compartmentation of specialized metabolism.</title>
        <authorList>
            <person name="Sun S."/>
            <person name="Shen X."/>
            <person name="Li Y."/>
            <person name="Li Y."/>
            <person name="Wang S."/>
            <person name="Li R."/>
            <person name="Zhang H."/>
            <person name="Shen G."/>
            <person name="Guo B."/>
            <person name="Wei J."/>
            <person name="Xu J."/>
            <person name="St-Pierre B."/>
            <person name="Chen S."/>
            <person name="Sun C."/>
        </authorList>
    </citation>
    <scope>NUCLEOTIDE SEQUENCE [LARGE SCALE GENOMIC DNA]</scope>
</reference>
<evidence type="ECO:0000313" key="1">
    <source>
        <dbReference type="EMBL" id="KAI5671399.1"/>
    </source>
</evidence>
<organism evidence="1 2">
    <name type="scientific">Catharanthus roseus</name>
    <name type="common">Madagascar periwinkle</name>
    <name type="synonym">Vinca rosea</name>
    <dbReference type="NCBI Taxonomy" id="4058"/>
    <lineage>
        <taxon>Eukaryota</taxon>
        <taxon>Viridiplantae</taxon>
        <taxon>Streptophyta</taxon>
        <taxon>Embryophyta</taxon>
        <taxon>Tracheophyta</taxon>
        <taxon>Spermatophyta</taxon>
        <taxon>Magnoliopsida</taxon>
        <taxon>eudicotyledons</taxon>
        <taxon>Gunneridae</taxon>
        <taxon>Pentapetalae</taxon>
        <taxon>asterids</taxon>
        <taxon>lamiids</taxon>
        <taxon>Gentianales</taxon>
        <taxon>Apocynaceae</taxon>
        <taxon>Rauvolfioideae</taxon>
        <taxon>Vinceae</taxon>
        <taxon>Catharanthinae</taxon>
        <taxon>Catharanthus</taxon>
    </lineage>
</organism>